<organism evidence="9 11">
    <name type="scientific">Deinococcus lacus</name>
    <dbReference type="NCBI Taxonomy" id="392561"/>
    <lineage>
        <taxon>Bacteria</taxon>
        <taxon>Thermotogati</taxon>
        <taxon>Deinococcota</taxon>
        <taxon>Deinococci</taxon>
        <taxon>Deinococcales</taxon>
        <taxon>Deinococcaceae</taxon>
        <taxon>Deinococcus</taxon>
    </lineage>
</organism>
<evidence type="ECO:0000256" key="4">
    <source>
        <dbReference type="ARBA" id="ARBA00022692"/>
    </source>
</evidence>
<keyword evidence="11" id="KW-1185">Reference proteome</keyword>
<evidence type="ECO:0000313" key="10">
    <source>
        <dbReference type="EMBL" id="MFC6592885.1"/>
    </source>
</evidence>
<comment type="subcellular location">
    <subcellularLocation>
        <location evidence="1 7">Cell membrane</location>
        <topology evidence="1 7">Multi-pass membrane protein</topology>
    </subcellularLocation>
</comment>
<protein>
    <submittedName>
        <fullName evidence="9">DedA family protein</fullName>
    </submittedName>
</protein>
<reference evidence="9" key="1">
    <citation type="journal article" date="2014" name="Int. J. Syst. Evol. Microbiol.">
        <title>Complete genome of a new Firmicutes species belonging to the dominant human colonic microbiota ('Ruminococcus bicirculans') reveals two chromosomes and a selective capacity to utilize plant glucans.</title>
        <authorList>
            <consortium name="NISC Comparative Sequencing Program"/>
            <person name="Wegmann U."/>
            <person name="Louis P."/>
            <person name="Goesmann A."/>
            <person name="Henrissat B."/>
            <person name="Duncan S.H."/>
            <person name="Flint H.J."/>
        </authorList>
    </citation>
    <scope>NUCLEOTIDE SEQUENCE</scope>
    <source>
        <strain evidence="9">NBRC 112440</strain>
    </source>
</reference>
<dbReference type="PANTHER" id="PTHR30353:SF15">
    <property type="entry name" value="INNER MEMBRANE PROTEIN YABI"/>
    <property type="match status" value="1"/>
</dbReference>
<evidence type="ECO:0000313" key="9">
    <source>
        <dbReference type="EMBL" id="MFC6592611.1"/>
    </source>
</evidence>
<evidence type="ECO:0000313" key="11">
    <source>
        <dbReference type="Proteomes" id="UP001596297"/>
    </source>
</evidence>
<dbReference type="RefSeq" id="WP_380083729.1">
    <property type="nucleotide sequence ID" value="NZ_JBHSWD010000002.1"/>
</dbReference>
<evidence type="ECO:0000256" key="5">
    <source>
        <dbReference type="ARBA" id="ARBA00022989"/>
    </source>
</evidence>
<keyword evidence="5 7" id="KW-1133">Transmembrane helix</keyword>
<dbReference type="EMBL" id="JBHSWD010000002">
    <property type="protein sequence ID" value="MFC6592885.1"/>
    <property type="molecule type" value="Genomic_DNA"/>
</dbReference>
<gene>
    <name evidence="9" type="ORF">ACFP81_11820</name>
    <name evidence="10" type="ORF">ACFP81_13355</name>
</gene>
<evidence type="ECO:0000256" key="1">
    <source>
        <dbReference type="ARBA" id="ARBA00004651"/>
    </source>
</evidence>
<feature type="domain" description="VTT" evidence="8">
    <location>
        <begin position="54"/>
        <end position="152"/>
    </location>
</feature>
<proteinExistence type="inferred from homology"/>
<comment type="caution">
    <text evidence="7">Lacks conserved residue(s) required for the propagation of feature annotation.</text>
</comment>
<reference evidence="11" key="2">
    <citation type="journal article" date="2019" name="Int. J. Syst. Evol. Microbiol.">
        <title>The Global Catalogue of Microorganisms (GCM) 10K type strain sequencing project: providing services to taxonomists for standard genome sequencing and annotation.</title>
        <authorList>
            <consortium name="The Broad Institute Genomics Platform"/>
            <consortium name="The Broad Institute Genome Sequencing Center for Infectious Disease"/>
            <person name="Wu L."/>
            <person name="Ma J."/>
        </authorList>
    </citation>
    <scope>NUCLEOTIDE SEQUENCE [LARGE SCALE GENOMIC DNA]</scope>
    <source>
        <strain evidence="11">CGMCC 1.15772</strain>
    </source>
</reference>
<feature type="transmembrane region" description="Helical" evidence="7">
    <location>
        <begin position="131"/>
        <end position="156"/>
    </location>
</feature>
<accession>A0ABW1YEP6</accession>
<dbReference type="Proteomes" id="UP001596297">
    <property type="component" value="Unassembled WGS sequence"/>
</dbReference>
<dbReference type="EMBL" id="JBHSWD010000002">
    <property type="protein sequence ID" value="MFC6592611.1"/>
    <property type="molecule type" value="Genomic_DNA"/>
</dbReference>
<evidence type="ECO:0000256" key="2">
    <source>
        <dbReference type="ARBA" id="ARBA00010792"/>
    </source>
</evidence>
<dbReference type="InterPro" id="IPR032816">
    <property type="entry name" value="VTT_dom"/>
</dbReference>
<dbReference type="InterPro" id="IPR032818">
    <property type="entry name" value="DedA-like"/>
</dbReference>
<dbReference type="Pfam" id="PF09335">
    <property type="entry name" value="VTT_dom"/>
    <property type="match status" value="1"/>
</dbReference>
<name>A0ABW1YEP6_9DEIO</name>
<comment type="similarity">
    <text evidence="2 7">Belongs to the DedA family.</text>
</comment>
<keyword evidence="3 7" id="KW-1003">Cell membrane</keyword>
<evidence type="ECO:0000256" key="7">
    <source>
        <dbReference type="RuleBase" id="RU367016"/>
    </source>
</evidence>
<reference evidence="9" key="3">
    <citation type="submission" date="2024-09" db="EMBL/GenBank/DDBJ databases">
        <authorList>
            <person name="Sun Q."/>
            <person name="Mori K."/>
        </authorList>
    </citation>
    <scope>NUCLEOTIDE SEQUENCE</scope>
    <source>
        <strain evidence="9">NBRC 112440</strain>
    </source>
</reference>
<keyword evidence="6 7" id="KW-0472">Membrane</keyword>
<feature type="transmembrane region" description="Helical" evidence="7">
    <location>
        <begin position="20"/>
        <end position="41"/>
    </location>
</feature>
<sequence length="194" mass="20873">MDLQAWLTALDPLALHAATFLLLFLEGGGIPGIPGVLPMLAQVPMIEAGHTTLAEAIFWGTLGNWLGSVAGYSVGRWGKRLIPAQWLSRLESEQAREAIARWGPLAIVASRTIGSLRTPVTFGAGALEYPFAAYIGLSLIGALIHIGVWQVILWRFGIEILPYIERAGGSIAAGLAAAAALYFLWRWWRGRAAA</sequence>
<evidence type="ECO:0000256" key="6">
    <source>
        <dbReference type="ARBA" id="ARBA00023136"/>
    </source>
</evidence>
<dbReference type="PANTHER" id="PTHR30353">
    <property type="entry name" value="INNER MEMBRANE PROTEIN DEDA-RELATED"/>
    <property type="match status" value="1"/>
</dbReference>
<feature type="transmembrane region" description="Helical" evidence="7">
    <location>
        <begin position="168"/>
        <end position="188"/>
    </location>
</feature>
<keyword evidence="4 7" id="KW-0812">Transmembrane</keyword>
<evidence type="ECO:0000259" key="8">
    <source>
        <dbReference type="Pfam" id="PF09335"/>
    </source>
</evidence>
<comment type="caution">
    <text evidence="9">The sequence shown here is derived from an EMBL/GenBank/DDBJ whole genome shotgun (WGS) entry which is preliminary data.</text>
</comment>
<evidence type="ECO:0000256" key="3">
    <source>
        <dbReference type="ARBA" id="ARBA00022475"/>
    </source>
</evidence>